<evidence type="ECO:0000256" key="7">
    <source>
        <dbReference type="ARBA" id="ARBA00013211"/>
    </source>
</evidence>
<dbReference type="SUPFAM" id="SSF52151">
    <property type="entry name" value="FabD/lysophospholipase-like"/>
    <property type="match status" value="1"/>
</dbReference>
<proteinExistence type="predicted"/>
<evidence type="ECO:0000256" key="1">
    <source>
        <dbReference type="ARBA" id="ARBA00000816"/>
    </source>
</evidence>
<dbReference type="GO" id="GO:0016020">
    <property type="term" value="C:membrane"/>
    <property type="evidence" value="ECO:0007669"/>
    <property type="project" value="UniProtKB-SubCell"/>
</dbReference>
<comment type="subcellular location">
    <subcellularLocation>
        <location evidence="5">Lipid droplet</location>
    </subcellularLocation>
    <subcellularLocation>
        <location evidence="4">Membrane</location>
        <topology evidence="4">Single-pass membrane protein</topology>
    </subcellularLocation>
</comment>
<evidence type="ECO:0000256" key="16">
    <source>
        <dbReference type="ARBA" id="ARBA00022989"/>
    </source>
</evidence>
<evidence type="ECO:0000256" key="37">
    <source>
        <dbReference type="ARBA" id="ARBA00060536"/>
    </source>
</evidence>
<evidence type="ECO:0000256" key="25">
    <source>
        <dbReference type="ARBA" id="ARBA00032101"/>
    </source>
</evidence>
<evidence type="ECO:0000256" key="28">
    <source>
        <dbReference type="ARBA" id="ARBA00049561"/>
    </source>
</evidence>
<evidence type="ECO:0000256" key="33">
    <source>
        <dbReference type="ARBA" id="ARBA00051085"/>
    </source>
</evidence>
<comment type="function">
    <text evidence="36">Specifically catalyzes coenzyme A (CoA)-dependent acylation of 1-acyl-sn-glycerol 3-phosphate (2-lysophosphatidic acid/LPA) to generate phosphatidic acid (PA), an important metabolic intermediate and precursor for both triglycerides and glycerophospholipids. Does not esterify other lysophospholipids. Acyl donors are long chain (at least C16) fatty acyl-CoAs: arachidonoyl-CoA, linoleoyl-CoA, oleoyl-CoA and at a lesser extent palmitoyl-CoA. Additionally possesses low triacylglycerol lipase and CoA-independent acylglycerol transacylase activities and thus may play a role in acyl-chain remodeling of triglycerides. In vitro may express hydrolytic activity against glycerolipids triacylglycerol, diacylglycerol and monoacylglycerol, with a strong preference for oleic acid as the acyl moiety. However, the triacylglycerol hydrolase activity is controversial and may be very low. Possesses phospholipase A2 activity.</text>
</comment>
<keyword evidence="19" id="KW-0325">Glycoprotein</keyword>
<reference evidence="44" key="2">
    <citation type="submission" date="2025-09" db="UniProtKB">
        <authorList>
            <consortium name="Ensembl"/>
        </authorList>
    </citation>
    <scope>IDENTIFICATION</scope>
</reference>
<dbReference type="GO" id="GO:0003841">
    <property type="term" value="F:1-acylglycerol-3-phosphate O-acyltransferase activity"/>
    <property type="evidence" value="ECO:0007669"/>
    <property type="project" value="UniProtKB-EC"/>
</dbReference>
<dbReference type="GO" id="GO:0036042">
    <property type="term" value="F:long-chain fatty acyl-CoA binding"/>
    <property type="evidence" value="ECO:0007669"/>
    <property type="project" value="Ensembl"/>
</dbReference>
<dbReference type="FunFam" id="3.40.1090.10:FF:000042">
    <property type="entry name" value="Patatin-like phospholipase domain-containing 3"/>
    <property type="match status" value="1"/>
</dbReference>
<evidence type="ECO:0000256" key="8">
    <source>
        <dbReference type="ARBA" id="ARBA00013278"/>
    </source>
</evidence>
<feature type="short sequence motif" description="GXSXG" evidence="42">
    <location>
        <begin position="45"/>
        <end position="49"/>
    </location>
</feature>
<comment type="catalytic activity">
    <reaction evidence="2">
        <text>a triacylglycerol + H2O = a diacylglycerol + a fatty acid + H(+)</text>
        <dbReference type="Rhea" id="RHEA:12044"/>
        <dbReference type="ChEBI" id="CHEBI:15377"/>
        <dbReference type="ChEBI" id="CHEBI:15378"/>
        <dbReference type="ChEBI" id="CHEBI:17855"/>
        <dbReference type="ChEBI" id="CHEBI:18035"/>
        <dbReference type="ChEBI" id="CHEBI:28868"/>
        <dbReference type="EC" id="3.1.1.3"/>
    </reaction>
</comment>
<comment type="catalytic activity">
    <reaction evidence="34">
        <text>2 a 1-acylglycerol = a 1,2-diacylglycerol + glycerol</text>
        <dbReference type="Rhea" id="RHEA:44432"/>
        <dbReference type="ChEBI" id="CHEBI:17754"/>
        <dbReference type="ChEBI" id="CHEBI:35759"/>
        <dbReference type="ChEBI" id="CHEBI:49172"/>
    </reaction>
</comment>
<evidence type="ECO:0000256" key="38">
    <source>
        <dbReference type="ARBA" id="ARBA00078886"/>
    </source>
</evidence>
<dbReference type="GeneTree" id="ENSGT00940000155662"/>
<dbReference type="Pfam" id="PF01734">
    <property type="entry name" value="Patatin"/>
    <property type="match status" value="1"/>
</dbReference>
<dbReference type="GO" id="GO:0055088">
    <property type="term" value="P:lipid homeostasis"/>
    <property type="evidence" value="ECO:0007669"/>
    <property type="project" value="TreeGrafter"/>
</dbReference>
<evidence type="ECO:0000256" key="19">
    <source>
        <dbReference type="ARBA" id="ARBA00023180"/>
    </source>
</evidence>
<evidence type="ECO:0000256" key="29">
    <source>
        <dbReference type="ARBA" id="ARBA00050245"/>
    </source>
</evidence>
<dbReference type="Ensembl" id="ENSPCOT00000009374.1">
    <property type="protein sequence ID" value="ENSPCOP00000002707.1"/>
    <property type="gene ID" value="ENSPCOG00000008254.1"/>
</dbReference>
<comment type="catalytic activity">
    <reaction evidence="35">
        <text>1-(9Z-octadecenoyl)-glycerol + 1,2-di-(9Z-octadecenoyl)-glycerol = 1,2,3-tri-(9Z-octadecenoyl)-glycerol + glycerol</text>
        <dbReference type="Rhea" id="RHEA:38327"/>
        <dbReference type="ChEBI" id="CHEBI:17754"/>
        <dbReference type="ChEBI" id="CHEBI:52323"/>
        <dbReference type="ChEBI" id="CHEBI:53753"/>
        <dbReference type="ChEBI" id="CHEBI:75342"/>
    </reaction>
    <physiologicalReaction direction="left-to-right" evidence="35">
        <dbReference type="Rhea" id="RHEA:38328"/>
    </physiologicalReaction>
</comment>
<evidence type="ECO:0000256" key="20">
    <source>
        <dbReference type="ARBA" id="ARBA00023209"/>
    </source>
</evidence>
<evidence type="ECO:0000256" key="18">
    <source>
        <dbReference type="ARBA" id="ARBA00023136"/>
    </source>
</evidence>
<evidence type="ECO:0000256" key="24">
    <source>
        <dbReference type="ARBA" id="ARBA00025707"/>
    </source>
</evidence>
<keyword evidence="12" id="KW-0808">Transferase</keyword>
<dbReference type="PANTHER" id="PTHR12406">
    <property type="entry name" value="CALCIUM-INDEPENDENT PHOSPHOLIPASE A2 IPLA2 -RELATED"/>
    <property type="match status" value="1"/>
</dbReference>
<dbReference type="GO" id="GO:0051264">
    <property type="term" value="F:mono-olein transacylation activity"/>
    <property type="evidence" value="ECO:0007669"/>
    <property type="project" value="Ensembl"/>
</dbReference>
<keyword evidence="13" id="KW-0812">Transmembrane</keyword>
<dbReference type="Proteomes" id="UP000233160">
    <property type="component" value="Unassembled WGS sequence"/>
</dbReference>
<evidence type="ECO:0000256" key="5">
    <source>
        <dbReference type="ARBA" id="ARBA00004502"/>
    </source>
</evidence>
<dbReference type="GO" id="GO:0034389">
    <property type="term" value="P:lipid droplet organization"/>
    <property type="evidence" value="ECO:0007669"/>
    <property type="project" value="Ensembl"/>
</dbReference>
<keyword evidence="10" id="KW-0444">Lipid biosynthesis</keyword>
<comment type="catalytic activity">
    <reaction evidence="23">
        <text>a 1,2-diacyl-sn-glycero-3-phosphocholine + H2O = a 1-acyl-sn-glycero-3-phosphocholine + a fatty acid + H(+)</text>
        <dbReference type="Rhea" id="RHEA:15801"/>
        <dbReference type="ChEBI" id="CHEBI:15377"/>
        <dbReference type="ChEBI" id="CHEBI:15378"/>
        <dbReference type="ChEBI" id="CHEBI:28868"/>
        <dbReference type="ChEBI" id="CHEBI:57643"/>
        <dbReference type="ChEBI" id="CHEBI:58168"/>
        <dbReference type="EC" id="3.1.1.4"/>
    </reaction>
    <physiologicalReaction direction="left-to-right" evidence="23">
        <dbReference type="Rhea" id="RHEA:15802"/>
    </physiologicalReaction>
</comment>
<dbReference type="FunFam" id="3.40.1090.10:FF:000003">
    <property type="entry name" value="Patatin-like phospholipase domain-containing protein 2"/>
    <property type="match status" value="1"/>
</dbReference>
<dbReference type="GO" id="GO:0001676">
    <property type="term" value="P:long-chain fatty acid metabolic process"/>
    <property type="evidence" value="ECO:0007669"/>
    <property type="project" value="Ensembl"/>
</dbReference>
<evidence type="ECO:0000256" key="30">
    <source>
        <dbReference type="ARBA" id="ARBA00050373"/>
    </source>
</evidence>
<gene>
    <name evidence="44" type="primary">PNPLA3</name>
</gene>
<comment type="catalytic activity">
    <reaction evidence="28">
        <text>1-(9Z-octadecenoyl)-sn-glycero-3-phosphate + (9Z)-octadecenoyl-CoA = 1,2-di-(9Z-octadecenoyl)-sn-glycero-3-phosphate + CoA</text>
        <dbReference type="Rhea" id="RHEA:37131"/>
        <dbReference type="ChEBI" id="CHEBI:57287"/>
        <dbReference type="ChEBI" id="CHEBI:57387"/>
        <dbReference type="ChEBI" id="CHEBI:74544"/>
        <dbReference type="ChEBI" id="CHEBI:74546"/>
    </reaction>
    <physiologicalReaction direction="left-to-right" evidence="28">
        <dbReference type="Rhea" id="RHEA:37132"/>
    </physiologicalReaction>
</comment>
<dbReference type="GO" id="GO:0035727">
    <property type="term" value="F:lysophosphatidic acid binding"/>
    <property type="evidence" value="ECO:0007669"/>
    <property type="project" value="Ensembl"/>
</dbReference>
<keyword evidence="11" id="KW-0551">Lipid droplet</keyword>
<dbReference type="STRING" id="379532.ENSPCOP00000002707"/>
<sequence>MYDPEHGWSLSFSGCGFLGFYHIGATRCLRERAPHLLRDARMLYGASSGALHCVSYVSGMSLDLILQVLMELVRMARRKNIGIFHPSFNMTKFFRDNLNKYLPADVHKLISSKVCISLTRVSDGKNVLVSDFHSKDEVVDALWCSCFIPFYCGFFPPTFRGVRYIDGGGSDNLPLSDAKTTITVCPFYGEYDICPKTRSTNFLHVCFNTFNIRVCSANIYLMLRSLSPPDPKVLGELCLRGYLDALRFLEENGICDRPHPCLPLSPEDKESEVTGPHRENMSLESSLGPAAVETGLEGDALLDHLHLSILSWDKSILILGTLSPTLTIALSKAIKDRGGYMSKIRNFLPVKIMSYVMLPCTLPVESAVIFTQRLVTWLPDIPEDVRWLQWATSKICARAMTCLLPTSRSQMPASGPQASPGKALRDPLLRCRPGCCPTGRPGGAEAEATPQSILKAGLTLFSGLSAFHFPLEEFP</sequence>
<dbReference type="EC" id="3.1.1.4" evidence="8"/>
<dbReference type="GO" id="GO:0004623">
    <property type="term" value="F:phospholipase A2 activity"/>
    <property type="evidence" value="ECO:0007669"/>
    <property type="project" value="UniProtKB-EC"/>
</dbReference>
<comment type="catalytic activity">
    <reaction evidence="30">
        <text>1,2,3-tri-(9Z-octadecenoyl)-glycerol + H2O = 1,3-di-(9Z-octadecenoyl)-glycerol + (9Z)-octadecenoate + H(+)</text>
        <dbReference type="Rhea" id="RHEA:38387"/>
        <dbReference type="ChEBI" id="CHEBI:15377"/>
        <dbReference type="ChEBI" id="CHEBI:15378"/>
        <dbReference type="ChEBI" id="CHEBI:30823"/>
        <dbReference type="ChEBI" id="CHEBI:53753"/>
        <dbReference type="ChEBI" id="CHEBI:75735"/>
    </reaction>
    <physiologicalReaction direction="left-to-right" evidence="30">
        <dbReference type="Rhea" id="RHEA:38388"/>
    </physiologicalReaction>
</comment>
<dbReference type="Gene3D" id="3.40.1090.10">
    <property type="entry name" value="Cytosolic phospholipase A2 catalytic domain"/>
    <property type="match status" value="1"/>
</dbReference>
<keyword evidence="42" id="KW-0442">Lipid degradation</keyword>
<comment type="catalytic activity">
    <reaction evidence="1">
        <text>1-(9Z-octadecenoyl)-sn-glycero-3-phosphate + hexadecanoyl-CoA = 1-(9Z)-octadecenoyl-2-hexadecanoyl-sn-glycero-3-phosphate + CoA</text>
        <dbReference type="Rhea" id="RHEA:37143"/>
        <dbReference type="ChEBI" id="CHEBI:57287"/>
        <dbReference type="ChEBI" id="CHEBI:57379"/>
        <dbReference type="ChEBI" id="CHEBI:74544"/>
        <dbReference type="ChEBI" id="CHEBI:74551"/>
    </reaction>
    <physiologicalReaction direction="left-to-right" evidence="1">
        <dbReference type="Rhea" id="RHEA:37144"/>
    </physiologicalReaction>
</comment>
<protein>
    <recommendedName>
        <fullName evidence="40">Acylglycerol transacylase</fullName>
        <ecNumber evidence="7">2.3.1.51</ecNumber>
        <ecNumber evidence="9">3.1.1.3</ecNumber>
        <ecNumber evidence="8">3.1.1.4</ecNumber>
    </recommendedName>
    <alternativeName>
        <fullName evidence="41">Adiponutrin</fullName>
    </alternativeName>
    <alternativeName>
        <fullName evidence="39">Calcium-independent phospholipase A2-epsilon</fullName>
    </alternativeName>
    <alternativeName>
        <fullName evidence="25">Lysophosphatidic acid acyltransferase</fullName>
    </alternativeName>
    <alternativeName>
        <fullName evidence="38">Patatin-like phospholipase domain-containing protein 3</fullName>
    </alternativeName>
</protein>
<evidence type="ECO:0000256" key="41">
    <source>
        <dbReference type="ARBA" id="ARBA00083280"/>
    </source>
</evidence>
<evidence type="ECO:0000256" key="39">
    <source>
        <dbReference type="ARBA" id="ARBA00079790"/>
    </source>
</evidence>
<evidence type="ECO:0000256" key="23">
    <source>
        <dbReference type="ARBA" id="ARBA00023422"/>
    </source>
</evidence>
<feature type="short sequence motif" description="DGA/G" evidence="42">
    <location>
        <begin position="166"/>
        <end position="168"/>
    </location>
</feature>
<comment type="catalytic activity">
    <reaction evidence="3">
        <text>a 1-acyl-sn-glycero-3-phosphate + an acyl-CoA = a 1,2-diacyl-sn-glycero-3-phosphate + CoA</text>
        <dbReference type="Rhea" id="RHEA:19709"/>
        <dbReference type="ChEBI" id="CHEBI:57287"/>
        <dbReference type="ChEBI" id="CHEBI:57970"/>
        <dbReference type="ChEBI" id="CHEBI:58342"/>
        <dbReference type="ChEBI" id="CHEBI:58608"/>
        <dbReference type="EC" id="2.3.1.51"/>
    </reaction>
</comment>
<feature type="domain" description="PNPLA" evidence="43">
    <location>
        <begin position="10"/>
        <end position="179"/>
    </location>
</feature>
<name>A0A2K6ELV3_PROCO</name>
<dbReference type="EC" id="3.1.1.3" evidence="9"/>
<comment type="catalytic activity">
    <reaction evidence="26">
        <text>1-(9Z-octadecenoyl)-sn-glycero-3-phosphate + (5Z,8Z,11Z,14Z)-eicosatetraenoyl-CoA = 1-(9Z)-octadecenoyl-2-(5Z,8Z,11Z,14Z)-eicosatetraenoyl-sn-glycero-3-phosphate + CoA</text>
        <dbReference type="Rhea" id="RHEA:37443"/>
        <dbReference type="ChEBI" id="CHEBI:57287"/>
        <dbReference type="ChEBI" id="CHEBI:57368"/>
        <dbReference type="ChEBI" id="CHEBI:74544"/>
        <dbReference type="ChEBI" id="CHEBI:74928"/>
    </reaction>
    <physiologicalReaction direction="left-to-right" evidence="26">
        <dbReference type="Rhea" id="RHEA:37444"/>
    </physiologicalReaction>
</comment>
<organism evidence="44 45">
    <name type="scientific">Propithecus coquereli</name>
    <name type="common">Coquerel's sifaka</name>
    <name type="synonym">Propithecus verreauxi coquereli</name>
    <dbReference type="NCBI Taxonomy" id="379532"/>
    <lineage>
        <taxon>Eukaryota</taxon>
        <taxon>Metazoa</taxon>
        <taxon>Chordata</taxon>
        <taxon>Craniata</taxon>
        <taxon>Vertebrata</taxon>
        <taxon>Euteleostomi</taxon>
        <taxon>Mammalia</taxon>
        <taxon>Eutheria</taxon>
        <taxon>Euarchontoglires</taxon>
        <taxon>Primates</taxon>
        <taxon>Strepsirrhini</taxon>
        <taxon>Lemuriformes</taxon>
        <taxon>Indriidae</taxon>
        <taxon>Propithecus</taxon>
    </lineage>
</organism>
<dbReference type="PANTHER" id="PTHR12406:SF22">
    <property type="entry name" value="1-ACYLGLYCEROL-3-PHOSPHATE O-ACYLTRANSFERASE PNPLA3"/>
    <property type="match status" value="1"/>
</dbReference>
<dbReference type="GO" id="GO:0005811">
    <property type="term" value="C:lipid droplet"/>
    <property type="evidence" value="ECO:0007669"/>
    <property type="project" value="UniProtKB-SubCell"/>
</dbReference>
<dbReference type="EC" id="2.3.1.51" evidence="7"/>
<evidence type="ECO:0000256" key="40">
    <source>
        <dbReference type="ARBA" id="ARBA00080560"/>
    </source>
</evidence>
<evidence type="ECO:0000256" key="26">
    <source>
        <dbReference type="ARBA" id="ARBA00048770"/>
    </source>
</evidence>
<feature type="short sequence motif" description="GXGXXG" evidence="42">
    <location>
        <begin position="14"/>
        <end position="19"/>
    </location>
</feature>
<feature type="active site" description="Nucleophile" evidence="42">
    <location>
        <position position="47"/>
    </location>
</feature>
<evidence type="ECO:0000256" key="27">
    <source>
        <dbReference type="ARBA" id="ARBA00049345"/>
    </source>
</evidence>
<comment type="pathway">
    <text evidence="37">Glycerolipid metabolism.</text>
</comment>
<evidence type="ECO:0000256" key="4">
    <source>
        <dbReference type="ARBA" id="ARBA00004167"/>
    </source>
</evidence>
<accession>A0A2K6ELV3</accession>
<evidence type="ECO:0000256" key="22">
    <source>
        <dbReference type="ARBA" id="ARBA00023315"/>
    </source>
</evidence>
<reference evidence="44" key="1">
    <citation type="submission" date="2025-08" db="UniProtKB">
        <authorList>
            <consortium name="Ensembl"/>
        </authorList>
    </citation>
    <scope>IDENTIFICATION</scope>
</reference>
<evidence type="ECO:0000256" key="2">
    <source>
        <dbReference type="ARBA" id="ARBA00001024"/>
    </source>
</evidence>
<evidence type="ECO:0000256" key="15">
    <source>
        <dbReference type="ARBA" id="ARBA00022968"/>
    </source>
</evidence>
<dbReference type="GO" id="GO:0005737">
    <property type="term" value="C:cytoplasm"/>
    <property type="evidence" value="ECO:0007669"/>
    <property type="project" value="TreeGrafter"/>
</dbReference>
<dbReference type="PROSITE" id="PS51635">
    <property type="entry name" value="PNPLA"/>
    <property type="match status" value="1"/>
</dbReference>
<dbReference type="GO" id="GO:0036153">
    <property type="term" value="P:triglyceride acyl-chain remodeling"/>
    <property type="evidence" value="ECO:0007669"/>
    <property type="project" value="Ensembl"/>
</dbReference>
<evidence type="ECO:0000256" key="42">
    <source>
        <dbReference type="PROSITE-ProRule" id="PRU01161"/>
    </source>
</evidence>
<evidence type="ECO:0000256" key="3">
    <source>
        <dbReference type="ARBA" id="ARBA00001141"/>
    </source>
</evidence>
<comment type="catalytic activity">
    <reaction evidence="31">
        <text>a 1-acylglycerol + a 1,3-diacylglycerol = a triacylglycerol + glycerol</text>
        <dbReference type="Rhea" id="RHEA:44440"/>
        <dbReference type="ChEBI" id="CHEBI:17754"/>
        <dbReference type="ChEBI" id="CHEBI:17855"/>
        <dbReference type="ChEBI" id="CHEBI:35759"/>
        <dbReference type="ChEBI" id="CHEBI:47777"/>
    </reaction>
</comment>
<keyword evidence="16" id="KW-1133">Transmembrane helix</keyword>
<comment type="catalytic activity">
    <reaction evidence="33">
        <text>a 1-acylglycerol + a 1,2-diacylglycerol = a triacylglycerol + glycerol</text>
        <dbReference type="Rhea" id="RHEA:44436"/>
        <dbReference type="ChEBI" id="CHEBI:17754"/>
        <dbReference type="ChEBI" id="CHEBI:17855"/>
        <dbReference type="ChEBI" id="CHEBI:35759"/>
        <dbReference type="ChEBI" id="CHEBI:49172"/>
    </reaction>
</comment>
<dbReference type="GO" id="GO:0004806">
    <property type="term" value="F:triacylglycerol lipase activity"/>
    <property type="evidence" value="ECO:0007669"/>
    <property type="project" value="UniProtKB-EC"/>
</dbReference>
<keyword evidence="22" id="KW-0012">Acyltransferase</keyword>
<feature type="active site" description="Proton acceptor" evidence="42">
    <location>
        <position position="166"/>
    </location>
</feature>
<comment type="pathway">
    <text evidence="6">Lipid metabolism.</text>
</comment>
<dbReference type="InterPro" id="IPR033562">
    <property type="entry name" value="PLPL"/>
</dbReference>
<keyword evidence="21" id="KW-1208">Phospholipid metabolism</keyword>
<evidence type="ECO:0000256" key="12">
    <source>
        <dbReference type="ARBA" id="ARBA00022679"/>
    </source>
</evidence>
<dbReference type="AlphaFoldDB" id="A0A2K6ELV3"/>
<keyword evidence="15" id="KW-0735">Signal-anchor</keyword>
<dbReference type="InterPro" id="IPR002641">
    <property type="entry name" value="PNPLA_dom"/>
</dbReference>
<evidence type="ECO:0000256" key="21">
    <source>
        <dbReference type="ARBA" id="ARBA00023264"/>
    </source>
</evidence>
<keyword evidence="17 42" id="KW-0443">Lipid metabolism</keyword>
<comment type="catalytic activity">
    <reaction evidence="29">
        <text>1-(9Z-octadecenoyl)-glycerol + 1,3-di-(9Z-octadecenoyl)-glycerol = 1,2,3-tri-(9Z-octadecenoyl)-glycerol + glycerol</text>
        <dbReference type="Rhea" id="RHEA:38331"/>
        <dbReference type="ChEBI" id="CHEBI:17754"/>
        <dbReference type="ChEBI" id="CHEBI:53753"/>
        <dbReference type="ChEBI" id="CHEBI:75342"/>
        <dbReference type="ChEBI" id="CHEBI:75735"/>
    </reaction>
    <physiologicalReaction direction="left-to-right" evidence="29">
        <dbReference type="Rhea" id="RHEA:38332"/>
    </physiologicalReaction>
</comment>
<dbReference type="InterPro" id="IPR016035">
    <property type="entry name" value="Acyl_Trfase/lysoPLipase"/>
</dbReference>
<keyword evidence="14 42" id="KW-0378">Hydrolase</keyword>
<evidence type="ECO:0000259" key="43">
    <source>
        <dbReference type="PROSITE" id="PS51635"/>
    </source>
</evidence>
<evidence type="ECO:0000256" key="6">
    <source>
        <dbReference type="ARBA" id="ARBA00005189"/>
    </source>
</evidence>
<comment type="catalytic activity">
    <reaction evidence="32">
        <text>2 1-(9Z-octadecenoyl)-glycerol = 1,2-di-(9Z-octadecenoyl)-glycerol + glycerol</text>
        <dbReference type="Rhea" id="RHEA:38323"/>
        <dbReference type="ChEBI" id="CHEBI:17754"/>
        <dbReference type="ChEBI" id="CHEBI:52323"/>
        <dbReference type="ChEBI" id="CHEBI:75342"/>
    </reaction>
    <physiologicalReaction direction="left-to-right" evidence="32">
        <dbReference type="Rhea" id="RHEA:38324"/>
    </physiologicalReaction>
</comment>
<evidence type="ECO:0000313" key="44">
    <source>
        <dbReference type="Ensembl" id="ENSPCOP00000002707.1"/>
    </source>
</evidence>
<dbReference type="GO" id="GO:0019433">
    <property type="term" value="P:triglyceride catabolic process"/>
    <property type="evidence" value="ECO:0007669"/>
    <property type="project" value="Ensembl"/>
</dbReference>
<evidence type="ECO:0000256" key="10">
    <source>
        <dbReference type="ARBA" id="ARBA00022516"/>
    </source>
</evidence>
<dbReference type="GO" id="GO:0006654">
    <property type="term" value="P:phosphatidic acid biosynthetic process"/>
    <property type="evidence" value="ECO:0007669"/>
    <property type="project" value="Ensembl"/>
</dbReference>
<evidence type="ECO:0000256" key="32">
    <source>
        <dbReference type="ARBA" id="ARBA00050827"/>
    </source>
</evidence>
<evidence type="ECO:0000256" key="31">
    <source>
        <dbReference type="ARBA" id="ARBA00050561"/>
    </source>
</evidence>
<comment type="pathway">
    <text evidence="24">Phospholipid metabolism.</text>
</comment>
<comment type="catalytic activity">
    <reaction evidence="27">
        <text>1-(9Z-octadecenoyl)-sn-glycero-3-phosphate + (9Z,12Z)-octadecadienoyl-CoA = 1-(9Z)-octadecenoyl-2-(9Z,12Z)-octadecadienoyl-sn-glycero-3-phosphate + CoA</text>
        <dbReference type="Rhea" id="RHEA:37159"/>
        <dbReference type="ChEBI" id="CHEBI:57287"/>
        <dbReference type="ChEBI" id="CHEBI:57383"/>
        <dbReference type="ChEBI" id="CHEBI:74544"/>
        <dbReference type="ChEBI" id="CHEBI:74563"/>
    </reaction>
    <physiologicalReaction direction="left-to-right" evidence="27">
        <dbReference type="Rhea" id="RHEA:37160"/>
    </physiologicalReaction>
</comment>
<evidence type="ECO:0000256" key="34">
    <source>
        <dbReference type="ARBA" id="ARBA00052543"/>
    </source>
</evidence>
<keyword evidence="18" id="KW-0472">Membrane</keyword>
<evidence type="ECO:0000256" key="13">
    <source>
        <dbReference type="ARBA" id="ARBA00022692"/>
    </source>
</evidence>
<evidence type="ECO:0000313" key="45">
    <source>
        <dbReference type="Proteomes" id="UP000233160"/>
    </source>
</evidence>
<evidence type="ECO:0000256" key="35">
    <source>
        <dbReference type="ARBA" id="ARBA00052658"/>
    </source>
</evidence>
<evidence type="ECO:0000256" key="14">
    <source>
        <dbReference type="ARBA" id="ARBA00022801"/>
    </source>
</evidence>
<dbReference type="GO" id="GO:0019432">
    <property type="term" value="P:triglyceride biosynthetic process"/>
    <property type="evidence" value="ECO:0007669"/>
    <property type="project" value="Ensembl"/>
</dbReference>
<evidence type="ECO:0000256" key="9">
    <source>
        <dbReference type="ARBA" id="ARBA00013279"/>
    </source>
</evidence>
<keyword evidence="20" id="KW-0594">Phospholipid biosynthesis</keyword>
<keyword evidence="45" id="KW-1185">Reference proteome</keyword>
<evidence type="ECO:0000256" key="17">
    <source>
        <dbReference type="ARBA" id="ARBA00023098"/>
    </source>
</evidence>
<evidence type="ECO:0000256" key="11">
    <source>
        <dbReference type="ARBA" id="ARBA00022677"/>
    </source>
</evidence>
<evidence type="ECO:0000256" key="36">
    <source>
        <dbReference type="ARBA" id="ARBA00053171"/>
    </source>
</evidence>
<dbReference type="OMA" id="VMSYVML"/>
<dbReference type="GO" id="GO:0051265">
    <property type="term" value="F:diolein transacylation activity"/>
    <property type="evidence" value="ECO:0007669"/>
    <property type="project" value="Ensembl"/>
</dbReference>